<evidence type="ECO:0000313" key="1">
    <source>
        <dbReference type="EMBL" id="KAK3345186.1"/>
    </source>
</evidence>
<dbReference type="RefSeq" id="XP_062681799.1">
    <property type="nucleotide sequence ID" value="XM_062821746.1"/>
</dbReference>
<name>A0AAE0MSE2_9PEZI</name>
<reference evidence="1" key="2">
    <citation type="submission" date="2023-06" db="EMBL/GenBank/DDBJ databases">
        <authorList>
            <consortium name="Lawrence Berkeley National Laboratory"/>
            <person name="Haridas S."/>
            <person name="Hensen N."/>
            <person name="Bonometti L."/>
            <person name="Westerberg I."/>
            <person name="Brannstrom I.O."/>
            <person name="Guillou S."/>
            <person name="Cros-Aarteil S."/>
            <person name="Calhoun S."/>
            <person name="Kuo A."/>
            <person name="Mondo S."/>
            <person name="Pangilinan J."/>
            <person name="Riley R."/>
            <person name="Labutti K."/>
            <person name="Andreopoulos B."/>
            <person name="Lipzen A."/>
            <person name="Chen C."/>
            <person name="Yanf M."/>
            <person name="Daum C."/>
            <person name="Ng V."/>
            <person name="Clum A."/>
            <person name="Steindorff A."/>
            <person name="Ohm R."/>
            <person name="Martin F."/>
            <person name="Silar P."/>
            <person name="Natvig D."/>
            <person name="Lalanne C."/>
            <person name="Gautier V."/>
            <person name="Ament-Velasquez S.L."/>
            <person name="Kruys A."/>
            <person name="Hutchinson M.I."/>
            <person name="Powell A.J."/>
            <person name="Barry K."/>
            <person name="Miller A.N."/>
            <person name="Grigoriev I.V."/>
            <person name="Debuchy R."/>
            <person name="Gladieux P."/>
            <person name="Thoren M.H."/>
            <person name="Johannesson H."/>
        </authorList>
    </citation>
    <scope>NUCLEOTIDE SEQUENCE</scope>
    <source>
        <strain evidence="1">CBS 560.94</strain>
    </source>
</reference>
<evidence type="ECO:0000313" key="2">
    <source>
        <dbReference type="Proteomes" id="UP001278500"/>
    </source>
</evidence>
<proteinExistence type="predicted"/>
<reference evidence="1" key="1">
    <citation type="journal article" date="2023" name="Mol. Phylogenet. Evol.">
        <title>Genome-scale phylogeny and comparative genomics of the fungal order Sordariales.</title>
        <authorList>
            <person name="Hensen N."/>
            <person name="Bonometti L."/>
            <person name="Westerberg I."/>
            <person name="Brannstrom I.O."/>
            <person name="Guillou S."/>
            <person name="Cros-Aarteil S."/>
            <person name="Calhoun S."/>
            <person name="Haridas S."/>
            <person name="Kuo A."/>
            <person name="Mondo S."/>
            <person name="Pangilinan J."/>
            <person name="Riley R."/>
            <person name="LaButti K."/>
            <person name="Andreopoulos B."/>
            <person name="Lipzen A."/>
            <person name="Chen C."/>
            <person name="Yan M."/>
            <person name="Daum C."/>
            <person name="Ng V."/>
            <person name="Clum A."/>
            <person name="Steindorff A."/>
            <person name="Ohm R.A."/>
            <person name="Martin F."/>
            <person name="Silar P."/>
            <person name="Natvig D.O."/>
            <person name="Lalanne C."/>
            <person name="Gautier V."/>
            <person name="Ament-Velasquez S.L."/>
            <person name="Kruys A."/>
            <person name="Hutchinson M.I."/>
            <person name="Powell A.J."/>
            <person name="Barry K."/>
            <person name="Miller A.N."/>
            <person name="Grigoriev I.V."/>
            <person name="Debuchy R."/>
            <person name="Gladieux P."/>
            <person name="Hiltunen Thoren M."/>
            <person name="Johannesson H."/>
        </authorList>
    </citation>
    <scope>NUCLEOTIDE SEQUENCE</scope>
    <source>
        <strain evidence="1">CBS 560.94</strain>
    </source>
</reference>
<keyword evidence="2" id="KW-1185">Reference proteome</keyword>
<organism evidence="1 2">
    <name type="scientific">Neurospora tetraspora</name>
    <dbReference type="NCBI Taxonomy" id="94610"/>
    <lineage>
        <taxon>Eukaryota</taxon>
        <taxon>Fungi</taxon>
        <taxon>Dikarya</taxon>
        <taxon>Ascomycota</taxon>
        <taxon>Pezizomycotina</taxon>
        <taxon>Sordariomycetes</taxon>
        <taxon>Sordariomycetidae</taxon>
        <taxon>Sordariales</taxon>
        <taxon>Sordariaceae</taxon>
        <taxon>Neurospora</taxon>
    </lineage>
</organism>
<dbReference type="EMBL" id="JAUEPP010000004">
    <property type="protein sequence ID" value="KAK3345186.1"/>
    <property type="molecule type" value="Genomic_DNA"/>
</dbReference>
<comment type="caution">
    <text evidence="1">The sequence shown here is derived from an EMBL/GenBank/DDBJ whole genome shotgun (WGS) entry which is preliminary data.</text>
</comment>
<accession>A0AAE0MSE2</accession>
<dbReference type="Proteomes" id="UP001278500">
    <property type="component" value="Unassembled WGS sequence"/>
</dbReference>
<sequence>MLSCAVMAALDAQRKPTTPKHASRWTSPPSTGVQLQLETYVQFVFPIITGKYKNQKDHVSIAQHLFISSTHYHQAKKPKKCKKNRSRHLHLNALSQTPSDRNPARHLTVKMPLQSGTSLKCHLHCLGPRAASRRLPVRVGDHRKVRAGRRWASRFGHGIETLRKSSAFKPTLTITVESVVVRSNTYTPNQGSGGSGRHLVGATVG</sequence>
<dbReference type="AlphaFoldDB" id="A0AAE0MSE2"/>
<gene>
    <name evidence="1" type="ORF">B0H65DRAFT_198509</name>
</gene>
<dbReference type="GeneID" id="87858900"/>
<protein>
    <submittedName>
        <fullName evidence="1">Uncharacterized protein</fullName>
    </submittedName>
</protein>